<dbReference type="Pfam" id="PF08281">
    <property type="entry name" value="Sigma70_r4_2"/>
    <property type="match status" value="1"/>
</dbReference>
<reference evidence="7 8" key="1">
    <citation type="submission" date="2016-05" db="EMBL/GenBank/DDBJ databases">
        <title>Complete Genome and Methylome Analysis of Psychrotrophic Bacterial Isolates from Antarctic Lake Untersee.</title>
        <authorList>
            <person name="Fomenkov A."/>
            <person name="Akimov V.N."/>
            <person name="Vasilyeva L.V."/>
            <person name="Andersen D."/>
            <person name="Vincze T."/>
            <person name="Roberts R.J."/>
        </authorList>
    </citation>
    <scope>NUCLEOTIDE SEQUENCE [LARGE SCALE GENOMIC DNA]</scope>
    <source>
        <strain evidence="7 8">U14-5</strain>
    </source>
</reference>
<dbReference type="KEGG" id="rgi:RGI145_15365"/>
<feature type="domain" description="RNA polymerase sigma factor 70 region 4 type 2" evidence="6">
    <location>
        <begin position="110"/>
        <end position="161"/>
    </location>
</feature>
<dbReference type="PANTHER" id="PTHR43133">
    <property type="entry name" value="RNA POLYMERASE ECF-TYPE SIGMA FACTO"/>
    <property type="match status" value="1"/>
</dbReference>
<dbReference type="CDD" id="cd06171">
    <property type="entry name" value="Sigma70_r4"/>
    <property type="match status" value="1"/>
</dbReference>
<dbReference type="Pfam" id="PF04542">
    <property type="entry name" value="Sigma70_r2"/>
    <property type="match status" value="1"/>
</dbReference>
<evidence type="ECO:0000259" key="5">
    <source>
        <dbReference type="Pfam" id="PF04542"/>
    </source>
</evidence>
<evidence type="ECO:0000313" key="8">
    <source>
        <dbReference type="Proteomes" id="UP000185494"/>
    </source>
</evidence>
<comment type="similarity">
    <text evidence="1">Belongs to the sigma-70 factor family. ECF subfamily.</text>
</comment>
<keyword evidence="3" id="KW-0731">Sigma factor</keyword>
<dbReference type="InterPro" id="IPR039425">
    <property type="entry name" value="RNA_pol_sigma-70-like"/>
</dbReference>
<feature type="domain" description="RNA polymerase sigma-70 region 2" evidence="5">
    <location>
        <begin position="13"/>
        <end position="76"/>
    </location>
</feature>
<protein>
    <submittedName>
        <fullName evidence="7">RNA polymerase subunit sigma</fullName>
    </submittedName>
</protein>
<evidence type="ECO:0000256" key="2">
    <source>
        <dbReference type="ARBA" id="ARBA00023015"/>
    </source>
</evidence>
<dbReference type="PANTHER" id="PTHR43133:SF63">
    <property type="entry name" value="RNA POLYMERASE SIGMA FACTOR FECI-RELATED"/>
    <property type="match status" value="1"/>
</dbReference>
<keyword evidence="4" id="KW-0804">Transcription</keyword>
<name>A0A1L7AHM8_9PROT</name>
<dbReference type="Gene3D" id="1.10.10.10">
    <property type="entry name" value="Winged helix-like DNA-binding domain superfamily/Winged helix DNA-binding domain"/>
    <property type="match status" value="1"/>
</dbReference>
<sequence>MLSSHAGDLCENLYADYRGWLVSWLGKRMRCNDKASDIVQDLFCRLVERPPSAIGKPRAFLATSAIRLLIDQRRRSAVEQAYLEALAVAEQRNSAASPLETYEAVETLTAIACMLEGMAERPRRAFLLNRLEGLSYAEIAAELGVSTSMVKQYMASALVHCYSIAHPPA</sequence>
<evidence type="ECO:0000313" key="7">
    <source>
        <dbReference type="EMBL" id="APT58287.1"/>
    </source>
</evidence>
<evidence type="ECO:0000256" key="4">
    <source>
        <dbReference type="ARBA" id="ARBA00023163"/>
    </source>
</evidence>
<dbReference type="STRING" id="257708.RGI145_15365"/>
<evidence type="ECO:0000259" key="6">
    <source>
        <dbReference type="Pfam" id="PF08281"/>
    </source>
</evidence>
<evidence type="ECO:0000256" key="1">
    <source>
        <dbReference type="ARBA" id="ARBA00010641"/>
    </source>
</evidence>
<dbReference type="InterPro" id="IPR036388">
    <property type="entry name" value="WH-like_DNA-bd_sf"/>
</dbReference>
<dbReference type="InterPro" id="IPR014284">
    <property type="entry name" value="RNA_pol_sigma-70_dom"/>
</dbReference>
<dbReference type="AlphaFoldDB" id="A0A1L7AHM8"/>
<keyword evidence="2" id="KW-0805">Transcription regulation</keyword>
<gene>
    <name evidence="7" type="ORF">RGI145_15365</name>
</gene>
<organism evidence="7 8">
    <name type="scientific">Roseomonas gilardii</name>
    <dbReference type="NCBI Taxonomy" id="257708"/>
    <lineage>
        <taxon>Bacteria</taxon>
        <taxon>Pseudomonadati</taxon>
        <taxon>Pseudomonadota</taxon>
        <taxon>Alphaproteobacteria</taxon>
        <taxon>Acetobacterales</taxon>
        <taxon>Roseomonadaceae</taxon>
        <taxon>Roseomonas</taxon>
    </lineage>
</organism>
<dbReference type="eggNOG" id="COG1595">
    <property type="taxonomic scope" value="Bacteria"/>
</dbReference>
<accession>A0A1L7AHM8</accession>
<dbReference type="Gene3D" id="1.10.1740.10">
    <property type="match status" value="1"/>
</dbReference>
<dbReference type="InterPro" id="IPR013249">
    <property type="entry name" value="RNA_pol_sigma70_r4_t2"/>
</dbReference>
<proteinExistence type="inferred from homology"/>
<dbReference type="GO" id="GO:0006352">
    <property type="term" value="P:DNA-templated transcription initiation"/>
    <property type="evidence" value="ECO:0007669"/>
    <property type="project" value="InterPro"/>
</dbReference>
<dbReference type="EMBL" id="CP015583">
    <property type="protein sequence ID" value="APT58287.1"/>
    <property type="molecule type" value="Genomic_DNA"/>
</dbReference>
<evidence type="ECO:0000256" key="3">
    <source>
        <dbReference type="ARBA" id="ARBA00023082"/>
    </source>
</evidence>
<dbReference type="InterPro" id="IPR013325">
    <property type="entry name" value="RNA_pol_sigma_r2"/>
</dbReference>
<dbReference type="GO" id="GO:0003677">
    <property type="term" value="F:DNA binding"/>
    <property type="evidence" value="ECO:0007669"/>
    <property type="project" value="InterPro"/>
</dbReference>
<dbReference type="InterPro" id="IPR013324">
    <property type="entry name" value="RNA_pol_sigma_r3/r4-like"/>
</dbReference>
<dbReference type="SUPFAM" id="SSF88659">
    <property type="entry name" value="Sigma3 and sigma4 domains of RNA polymerase sigma factors"/>
    <property type="match status" value="1"/>
</dbReference>
<dbReference type="Proteomes" id="UP000185494">
    <property type="component" value="Chromosome 1"/>
</dbReference>
<dbReference type="InterPro" id="IPR007627">
    <property type="entry name" value="RNA_pol_sigma70_r2"/>
</dbReference>
<dbReference type="NCBIfam" id="TIGR02937">
    <property type="entry name" value="sigma70-ECF"/>
    <property type="match status" value="1"/>
</dbReference>
<dbReference type="RefSeq" id="WP_075799057.1">
    <property type="nucleotide sequence ID" value="NZ_CP015583.1"/>
</dbReference>
<dbReference type="GO" id="GO:0016987">
    <property type="term" value="F:sigma factor activity"/>
    <property type="evidence" value="ECO:0007669"/>
    <property type="project" value="UniProtKB-KW"/>
</dbReference>
<dbReference type="SUPFAM" id="SSF88946">
    <property type="entry name" value="Sigma2 domain of RNA polymerase sigma factors"/>
    <property type="match status" value="1"/>
</dbReference>